<dbReference type="Pfam" id="PF23032">
    <property type="entry name" value="GBD_ELAPOR1-like_3rd"/>
    <property type="match status" value="1"/>
</dbReference>
<dbReference type="InterPro" id="IPR056609">
    <property type="entry name" value="Elapor1-like_3rd"/>
</dbReference>
<dbReference type="SUPFAM" id="SSF57184">
    <property type="entry name" value="Growth factor receptor domain"/>
    <property type="match status" value="2"/>
</dbReference>
<keyword evidence="4 10" id="KW-0812">Transmembrane</keyword>
<dbReference type="SMART" id="SM01411">
    <property type="entry name" value="Ephrin_rec_like"/>
    <property type="match status" value="4"/>
</dbReference>
<accession>A0A4W6DE02</accession>
<sequence length="895" mass="98430">CYTECDSTGSRWRVAIPQKTGACTGLPDPVRGTECTFSCEAGEFLEMSAQECTQCAAGSYSLGSGIRFDQWDSMPAGFSSLATSLENGPRGDDRLTCNSSSWVPQGNYLESNRDECTVSLIYAVHLKKQGSVSFDYQYPDNNLLFEFFIQNDQCQEMDQSTDTKWLKLTNHGEWATHTVNLKSGTNILYWRTGGVLMGTKVVKPVLLKNVQIEGVAYTSECFPCKPGMFSRVPGSSMCEPCPRDTYSGHGASSCTPSEGSAACKDRPPCSKKDYFQFHTACDHEGKTQVIYRWIEPKICLEGVTGAETLPPSGEREPCPPCNPGFYNNDTATCSPCPPGTYSDGMKPCKQCPASTEPTLGYEYKWWNILPSNMKTSCFNVGNSKCDSMNGWEVAGDHIQSGTGSSDNDYLILNIHVPGFKLPTSMSSHSGTEFGRITFEFETVCTADCELYFMMSTTVVESWERSKTRQTYTHIMTKNASVSYTWAFQRTNQPSDIRRYVNDVARIYSISVSNAVDGVSSGCRACALSTQPSSSTCVPCPPGHYIETRTSQCTECPPNTYLVSHTTPGPDACKPCGPGSKSDKDHTRCYSDCHFTHTEGNTTLTFDFSLLGSVGSLMNGPSFTSKGTKYFHHFNISLCGEQGQLAVCRDNVTDLSIADSQREKGEGANAVKTFISVPPDLQESPGCQLLLQVPLSFQSLDVKKQTNNNNKKNTQTLRFSPAYLSIRSLEATSSCESGRSAVVTLRCNPEKSTKGELSVPSQCPAGTCDGCTFHFLWESSGACPTCTERDYHRIEGACKGGHQDLLYVWTEPKLCMGGVTLPEKKTLPCEGMEFWIRLGAGLGAFTAVMLVSLTCYFWKKNKRSGTWNTNCVYIIHVCAHQAPRARFREVTLTCWP</sequence>
<dbReference type="InterPro" id="IPR056610">
    <property type="entry name" value="Elapor1/2_TNFR-like"/>
</dbReference>
<feature type="domain" description="MRH" evidence="11">
    <location>
        <begin position="590"/>
        <end position="784"/>
    </location>
</feature>
<dbReference type="GeneTree" id="ENSGT00940000154983"/>
<evidence type="ECO:0000256" key="8">
    <source>
        <dbReference type="ARBA" id="ARBA00023157"/>
    </source>
</evidence>
<dbReference type="InterPro" id="IPR056607">
    <property type="entry name" value="Elapor1/2_MRH"/>
</dbReference>
<dbReference type="PANTHER" id="PTHR22727:SF3">
    <property type="entry name" value="ENDOSOME_LYSOSOME-ASSOCIATED APOPTOSIS AND AUTOPHAGY REGULATOR FAMILY MEMBER 2"/>
    <property type="match status" value="1"/>
</dbReference>
<dbReference type="InterPro" id="IPR056608">
    <property type="entry name" value="Elapor1/2_GBD"/>
</dbReference>
<dbReference type="SUPFAM" id="SSF50911">
    <property type="entry name" value="Mannose 6-phosphate receptor domain"/>
    <property type="match status" value="1"/>
</dbReference>
<dbReference type="AlphaFoldDB" id="A0A4W6DE02"/>
<reference evidence="12" key="3">
    <citation type="submission" date="2025-09" db="UniProtKB">
        <authorList>
            <consortium name="Ensembl"/>
        </authorList>
    </citation>
    <scope>IDENTIFICATION</scope>
</reference>
<evidence type="ECO:0000313" key="13">
    <source>
        <dbReference type="Proteomes" id="UP000314980"/>
    </source>
</evidence>
<dbReference type="Pfam" id="PF23031">
    <property type="entry name" value="GBD_ELAPOR1"/>
    <property type="match status" value="1"/>
</dbReference>
<dbReference type="Gene3D" id="2.70.130.10">
    <property type="entry name" value="Mannose-6-phosphate receptor binding domain"/>
    <property type="match status" value="1"/>
</dbReference>
<dbReference type="Proteomes" id="UP000314980">
    <property type="component" value="Unassembled WGS sequence"/>
</dbReference>
<dbReference type="PANTHER" id="PTHR22727">
    <property type="entry name" value="PROTEIN CBG13728"/>
    <property type="match status" value="1"/>
</dbReference>
<keyword evidence="6 10" id="KW-1133">Transmembrane helix</keyword>
<keyword evidence="13" id="KW-1185">Reference proteome</keyword>
<dbReference type="InterPro" id="IPR039181">
    <property type="entry name" value="Elapor1/2"/>
</dbReference>
<evidence type="ECO:0000259" key="11">
    <source>
        <dbReference type="PROSITE" id="PS51914"/>
    </source>
</evidence>
<evidence type="ECO:0000256" key="10">
    <source>
        <dbReference type="SAM" id="Phobius"/>
    </source>
</evidence>
<protein>
    <submittedName>
        <fullName evidence="12">Endosome-lysosome associated apoptosis and autophagy regulator family member 2a</fullName>
    </submittedName>
</protein>
<evidence type="ECO:0000256" key="2">
    <source>
        <dbReference type="ARBA" id="ARBA00007627"/>
    </source>
</evidence>
<keyword evidence="8" id="KW-1015">Disulfide bond</keyword>
<comment type="similarity">
    <text evidence="2">Belongs to the ELAPOR family.</text>
</comment>
<keyword evidence="5" id="KW-0732">Signal</keyword>
<dbReference type="InterPro" id="IPR009011">
    <property type="entry name" value="Man6P_isomerase_rcpt-bd_dom_sf"/>
</dbReference>
<keyword evidence="7 10" id="KW-0472">Membrane</keyword>
<evidence type="ECO:0000256" key="5">
    <source>
        <dbReference type="ARBA" id="ARBA00022729"/>
    </source>
</evidence>
<keyword evidence="3" id="KW-1003">Cell membrane</keyword>
<dbReference type="Pfam" id="PF23089">
    <property type="entry name" value="ELAPOR1_C"/>
    <property type="match status" value="1"/>
</dbReference>
<evidence type="ECO:0000256" key="7">
    <source>
        <dbReference type="ARBA" id="ARBA00023136"/>
    </source>
</evidence>
<dbReference type="InterPro" id="IPR044865">
    <property type="entry name" value="MRH_dom"/>
</dbReference>
<evidence type="ECO:0000256" key="6">
    <source>
        <dbReference type="ARBA" id="ARBA00022989"/>
    </source>
</evidence>
<evidence type="ECO:0000313" key="12">
    <source>
        <dbReference type="Ensembl" id="ENSLCAP00010023109.1"/>
    </source>
</evidence>
<dbReference type="Gene3D" id="2.10.50.10">
    <property type="entry name" value="Tumor Necrosis Factor Receptor, subunit A, domain 2"/>
    <property type="match status" value="1"/>
</dbReference>
<dbReference type="InterPro" id="IPR056606">
    <property type="entry name" value="Elapor1/2_C"/>
</dbReference>
<evidence type="ECO:0000256" key="3">
    <source>
        <dbReference type="ARBA" id="ARBA00022475"/>
    </source>
</evidence>
<dbReference type="Pfam" id="PF23087">
    <property type="entry name" value="MRH_ELAPOR1_9th"/>
    <property type="match status" value="1"/>
</dbReference>
<evidence type="ECO:0000256" key="4">
    <source>
        <dbReference type="ARBA" id="ARBA00022692"/>
    </source>
</evidence>
<organism evidence="12 13">
    <name type="scientific">Lates calcarifer</name>
    <name type="common">Barramundi</name>
    <name type="synonym">Holocentrus calcarifer</name>
    <dbReference type="NCBI Taxonomy" id="8187"/>
    <lineage>
        <taxon>Eukaryota</taxon>
        <taxon>Metazoa</taxon>
        <taxon>Chordata</taxon>
        <taxon>Craniata</taxon>
        <taxon>Vertebrata</taxon>
        <taxon>Euteleostomi</taxon>
        <taxon>Actinopterygii</taxon>
        <taxon>Neopterygii</taxon>
        <taxon>Teleostei</taxon>
        <taxon>Neoteleostei</taxon>
        <taxon>Acanthomorphata</taxon>
        <taxon>Carangaria</taxon>
        <taxon>Carangaria incertae sedis</taxon>
        <taxon>Centropomidae</taxon>
        <taxon>Lates</taxon>
    </lineage>
</organism>
<gene>
    <name evidence="12" type="primary">ELAPOR2</name>
    <name evidence="12" type="synonym">elapor2a</name>
</gene>
<dbReference type="GO" id="GO:0030513">
    <property type="term" value="P:positive regulation of BMP signaling pathway"/>
    <property type="evidence" value="ECO:0007669"/>
    <property type="project" value="TreeGrafter"/>
</dbReference>
<evidence type="ECO:0000256" key="9">
    <source>
        <dbReference type="ARBA" id="ARBA00023180"/>
    </source>
</evidence>
<evidence type="ECO:0000256" key="1">
    <source>
        <dbReference type="ARBA" id="ARBA00004251"/>
    </source>
</evidence>
<keyword evidence="9" id="KW-0325">Glycoprotein</keyword>
<dbReference type="GO" id="GO:0005886">
    <property type="term" value="C:plasma membrane"/>
    <property type="evidence" value="ECO:0007669"/>
    <property type="project" value="UniProtKB-SubCell"/>
</dbReference>
<dbReference type="Pfam" id="PF23091">
    <property type="entry name" value="TNFR_ELAPOR1_6th"/>
    <property type="match status" value="1"/>
</dbReference>
<feature type="transmembrane region" description="Helical" evidence="10">
    <location>
        <begin position="833"/>
        <end position="857"/>
    </location>
</feature>
<dbReference type="PROSITE" id="PS51914">
    <property type="entry name" value="MRH"/>
    <property type="match status" value="1"/>
</dbReference>
<reference evidence="12" key="2">
    <citation type="submission" date="2025-08" db="UniProtKB">
        <authorList>
            <consortium name="Ensembl"/>
        </authorList>
    </citation>
    <scope>IDENTIFICATION</scope>
</reference>
<dbReference type="InterPro" id="IPR009030">
    <property type="entry name" value="Growth_fac_rcpt_cys_sf"/>
</dbReference>
<name>A0A4W6DE02_LATCA</name>
<reference evidence="13" key="1">
    <citation type="submission" date="2015-09" db="EMBL/GenBank/DDBJ databases">
        <authorList>
            <person name="Sai Rama Sridatta P."/>
        </authorList>
    </citation>
    <scope>NUCLEOTIDE SEQUENCE [LARGE SCALE GENOMIC DNA]</scope>
</reference>
<dbReference type="Ensembl" id="ENSLCAT00010023623.1">
    <property type="protein sequence ID" value="ENSLCAP00010023109.1"/>
    <property type="gene ID" value="ENSLCAG00010010768.1"/>
</dbReference>
<comment type="subcellular location">
    <subcellularLocation>
        <location evidence="1">Cell membrane</location>
        <topology evidence="1">Single-pass type I membrane protein</topology>
    </subcellularLocation>
</comment>
<proteinExistence type="inferred from homology"/>